<dbReference type="RefSeq" id="XP_025395601.1">
    <property type="nucleotide sequence ID" value="XM_025544176.1"/>
</dbReference>
<dbReference type="VEuPathDB" id="FungiDB:BO70DRAFT_365847"/>
<evidence type="ECO:0000313" key="3">
    <source>
        <dbReference type="Proteomes" id="UP000247233"/>
    </source>
</evidence>
<proteinExistence type="predicted"/>
<organism evidence="2 3">
    <name type="scientific">Aspergillus heteromorphus CBS 117.55</name>
    <dbReference type="NCBI Taxonomy" id="1448321"/>
    <lineage>
        <taxon>Eukaryota</taxon>
        <taxon>Fungi</taxon>
        <taxon>Dikarya</taxon>
        <taxon>Ascomycota</taxon>
        <taxon>Pezizomycotina</taxon>
        <taxon>Eurotiomycetes</taxon>
        <taxon>Eurotiomycetidae</taxon>
        <taxon>Eurotiales</taxon>
        <taxon>Aspergillaceae</taxon>
        <taxon>Aspergillus</taxon>
        <taxon>Aspergillus subgen. Circumdati</taxon>
    </lineage>
</organism>
<feature type="region of interest" description="Disordered" evidence="1">
    <location>
        <begin position="205"/>
        <end position="224"/>
    </location>
</feature>
<dbReference type="GeneID" id="37066413"/>
<dbReference type="EMBL" id="MSFL01000033">
    <property type="protein sequence ID" value="PWY69574.1"/>
    <property type="molecule type" value="Genomic_DNA"/>
</dbReference>
<comment type="caution">
    <text evidence="2">The sequence shown here is derived from an EMBL/GenBank/DDBJ whole genome shotgun (WGS) entry which is preliminary data.</text>
</comment>
<evidence type="ECO:0000313" key="2">
    <source>
        <dbReference type="EMBL" id="PWY69574.1"/>
    </source>
</evidence>
<keyword evidence="3" id="KW-1185">Reference proteome</keyword>
<protein>
    <submittedName>
        <fullName evidence="2">Uncharacterized protein</fullName>
    </submittedName>
</protein>
<accession>A0A317V5J4</accession>
<sequence length="322" mass="35603">MRLNLPSSFDEVIPRPSPVTISHQITPLLPPSLAVFSISGCPVRLDAHHVMYAFNSKRPRDQEQDDFEGNALREKKKHRSLPLRAPPVIFQLPPFAQSNQLASRFASSTLTPVESSDEDRDDNALAETWNRQAQQGPQHVAPTLSADMDVDDGKELQHPAISGDTRSPIPQRLVDQSLTISERAVSHSPYNAIPPAKNSVTRVVFESSASSPHQGAPKDPYSSQDRVWWCGQRLPSPVSDNGDGMPASGKDSVSDVDMSYNISQPASPPDLHQPTFLTDHPMPEYTPVSPSKKKTAFSMGYRADCDKCRRRVPGHYSHIIRC</sequence>
<name>A0A317V5J4_9EURO</name>
<dbReference type="Proteomes" id="UP000247233">
    <property type="component" value="Unassembled WGS sequence"/>
</dbReference>
<dbReference type="AlphaFoldDB" id="A0A317V5J4"/>
<gene>
    <name evidence="2" type="ORF">BO70DRAFT_365847</name>
</gene>
<evidence type="ECO:0000256" key="1">
    <source>
        <dbReference type="SAM" id="MobiDB-lite"/>
    </source>
</evidence>
<reference evidence="2 3" key="1">
    <citation type="submission" date="2016-12" db="EMBL/GenBank/DDBJ databases">
        <title>The genomes of Aspergillus section Nigri reveals drivers in fungal speciation.</title>
        <authorList>
            <consortium name="DOE Joint Genome Institute"/>
            <person name="Vesth T.C."/>
            <person name="Nybo J."/>
            <person name="Theobald S."/>
            <person name="Brandl J."/>
            <person name="Frisvad J.C."/>
            <person name="Nielsen K.F."/>
            <person name="Lyhne E.K."/>
            <person name="Kogle M.E."/>
            <person name="Kuo A."/>
            <person name="Riley R."/>
            <person name="Clum A."/>
            <person name="Nolan M."/>
            <person name="Lipzen A."/>
            <person name="Salamov A."/>
            <person name="Henrissat B."/>
            <person name="Wiebenga A."/>
            <person name="De Vries R.P."/>
            <person name="Grigoriev I.V."/>
            <person name="Mortensen U.H."/>
            <person name="Andersen M.R."/>
            <person name="Baker S.E."/>
        </authorList>
    </citation>
    <scope>NUCLEOTIDE SEQUENCE [LARGE SCALE GENOMIC DNA]</scope>
    <source>
        <strain evidence="2 3">CBS 117.55</strain>
    </source>
</reference>
<dbReference type="OrthoDB" id="2446291at2759"/>
<feature type="region of interest" description="Disordered" evidence="1">
    <location>
        <begin position="233"/>
        <end position="254"/>
    </location>
</feature>